<reference evidence="2" key="2">
    <citation type="submission" date="2023-06" db="EMBL/GenBank/DDBJ databases">
        <authorList>
            <consortium name="Lawrence Berkeley National Laboratory"/>
            <person name="Mondo S.J."/>
            <person name="Hensen N."/>
            <person name="Bonometti L."/>
            <person name="Westerberg I."/>
            <person name="Brannstrom I.O."/>
            <person name="Guillou S."/>
            <person name="Cros-Aarteil S."/>
            <person name="Calhoun S."/>
            <person name="Haridas S."/>
            <person name="Kuo A."/>
            <person name="Pangilinan J."/>
            <person name="Riley R."/>
            <person name="Labutti K."/>
            <person name="Andreopoulos B."/>
            <person name="Lipzen A."/>
            <person name="Chen C."/>
            <person name="Yanf M."/>
            <person name="Daum C."/>
            <person name="Ng V."/>
            <person name="Clum A."/>
            <person name="Steindorff A."/>
            <person name="Ohm R."/>
            <person name="Martin F."/>
            <person name="Silar P."/>
            <person name="Natvig D."/>
            <person name="Lalanne C."/>
            <person name="Gautier V."/>
            <person name="Ament-Velasquez S.L."/>
            <person name="Kruys A."/>
            <person name="Hutchinson M.I."/>
            <person name="Powell A.J."/>
            <person name="Barry K."/>
            <person name="Miller A.N."/>
            <person name="Grigoriev I.V."/>
            <person name="Debuchy R."/>
            <person name="Gladieux P."/>
            <person name="Thoren M.H."/>
            <person name="Johannesson H."/>
        </authorList>
    </citation>
    <scope>NUCLEOTIDE SEQUENCE</scope>
    <source>
        <strain evidence="2">CBS 333.67</strain>
    </source>
</reference>
<organism evidence="2 3">
    <name type="scientific">Chaetomium strumarium</name>
    <dbReference type="NCBI Taxonomy" id="1170767"/>
    <lineage>
        <taxon>Eukaryota</taxon>
        <taxon>Fungi</taxon>
        <taxon>Dikarya</taxon>
        <taxon>Ascomycota</taxon>
        <taxon>Pezizomycotina</taxon>
        <taxon>Sordariomycetes</taxon>
        <taxon>Sordariomycetidae</taxon>
        <taxon>Sordariales</taxon>
        <taxon>Chaetomiaceae</taxon>
        <taxon>Chaetomium</taxon>
    </lineage>
</organism>
<gene>
    <name evidence="2" type="ORF">B0T15DRAFT_323856</name>
</gene>
<keyword evidence="1" id="KW-0175">Coiled coil</keyword>
<protein>
    <submittedName>
        <fullName evidence="2">Uncharacterized protein</fullName>
    </submittedName>
</protein>
<keyword evidence="3" id="KW-1185">Reference proteome</keyword>
<evidence type="ECO:0000313" key="3">
    <source>
        <dbReference type="Proteomes" id="UP001273166"/>
    </source>
</evidence>
<dbReference type="RefSeq" id="XP_062717581.1">
    <property type="nucleotide sequence ID" value="XM_062864084.1"/>
</dbReference>
<dbReference type="GeneID" id="87882913"/>
<dbReference type="AlphaFoldDB" id="A0AAJ0LXX9"/>
<evidence type="ECO:0000256" key="1">
    <source>
        <dbReference type="SAM" id="Coils"/>
    </source>
</evidence>
<sequence length="168" mass="19263">MLSQHGSIGLDQYMAVLDLASVYARKYLAYGLYDTGYTRLITLAPLYWRQLNLLYDICSNPSLYLSDDIRVSLGSYRPPNRELDVAVKRVMLLGVAKTVRERVEEIQERVEGFEDRIARGSLELAEAGRLNLQWLLGVIWNLTRRLDTIKAVLEKEDWGLIAEAMPTR</sequence>
<feature type="coiled-coil region" evidence="1">
    <location>
        <begin position="96"/>
        <end position="123"/>
    </location>
</feature>
<proteinExistence type="predicted"/>
<accession>A0AAJ0LXX9</accession>
<evidence type="ECO:0000313" key="2">
    <source>
        <dbReference type="EMBL" id="KAK3301801.1"/>
    </source>
</evidence>
<name>A0AAJ0LXX9_9PEZI</name>
<comment type="caution">
    <text evidence="2">The sequence shown here is derived from an EMBL/GenBank/DDBJ whole genome shotgun (WGS) entry which is preliminary data.</text>
</comment>
<dbReference type="EMBL" id="JAUDZG010000008">
    <property type="protein sequence ID" value="KAK3301801.1"/>
    <property type="molecule type" value="Genomic_DNA"/>
</dbReference>
<dbReference type="Proteomes" id="UP001273166">
    <property type="component" value="Unassembled WGS sequence"/>
</dbReference>
<reference evidence="2" key="1">
    <citation type="journal article" date="2023" name="Mol. Phylogenet. Evol.">
        <title>Genome-scale phylogeny and comparative genomics of the fungal order Sordariales.</title>
        <authorList>
            <person name="Hensen N."/>
            <person name="Bonometti L."/>
            <person name="Westerberg I."/>
            <person name="Brannstrom I.O."/>
            <person name="Guillou S."/>
            <person name="Cros-Aarteil S."/>
            <person name="Calhoun S."/>
            <person name="Haridas S."/>
            <person name="Kuo A."/>
            <person name="Mondo S."/>
            <person name="Pangilinan J."/>
            <person name="Riley R."/>
            <person name="LaButti K."/>
            <person name="Andreopoulos B."/>
            <person name="Lipzen A."/>
            <person name="Chen C."/>
            <person name="Yan M."/>
            <person name="Daum C."/>
            <person name="Ng V."/>
            <person name="Clum A."/>
            <person name="Steindorff A."/>
            <person name="Ohm R.A."/>
            <person name="Martin F."/>
            <person name="Silar P."/>
            <person name="Natvig D.O."/>
            <person name="Lalanne C."/>
            <person name="Gautier V."/>
            <person name="Ament-Velasquez S.L."/>
            <person name="Kruys A."/>
            <person name="Hutchinson M.I."/>
            <person name="Powell A.J."/>
            <person name="Barry K."/>
            <person name="Miller A.N."/>
            <person name="Grigoriev I.V."/>
            <person name="Debuchy R."/>
            <person name="Gladieux P."/>
            <person name="Hiltunen Thoren M."/>
            <person name="Johannesson H."/>
        </authorList>
    </citation>
    <scope>NUCLEOTIDE SEQUENCE</scope>
    <source>
        <strain evidence="2">CBS 333.67</strain>
    </source>
</reference>